<dbReference type="RefSeq" id="WP_055341834.1">
    <property type="nucleotide sequence ID" value="NZ_CDNI01000003.1"/>
</dbReference>
<dbReference type="AlphaFoldDB" id="A0A0C7G624"/>
<dbReference type="EMBL" id="CEKZ01000003">
    <property type="protein sequence ID" value="CEQ03528.1"/>
    <property type="molecule type" value="Genomic_DNA"/>
</dbReference>
<organism evidence="2 3">
    <name type="scientific">Paraclostridium sordellii</name>
    <name type="common">Clostridium sordellii</name>
    <dbReference type="NCBI Taxonomy" id="1505"/>
    <lineage>
        <taxon>Bacteria</taxon>
        <taxon>Bacillati</taxon>
        <taxon>Bacillota</taxon>
        <taxon>Clostridia</taxon>
        <taxon>Peptostreptococcales</taxon>
        <taxon>Peptostreptococcaceae</taxon>
        <taxon>Paraclostridium</taxon>
    </lineage>
</organism>
<feature type="domain" description="DUF5714" evidence="1">
    <location>
        <begin position="56"/>
        <end position="230"/>
    </location>
</feature>
<proteinExistence type="predicted"/>
<gene>
    <name evidence="2" type="ORF">R28058_12611</name>
</gene>
<evidence type="ECO:0000259" key="1">
    <source>
        <dbReference type="Pfam" id="PF18978"/>
    </source>
</evidence>
<evidence type="ECO:0000313" key="3">
    <source>
        <dbReference type="Proteomes" id="UP000049127"/>
    </source>
</evidence>
<sequence>MNKFNCLICDEEVLYENESKERKCYFCKKTYESAIICKNGHYVCDECHSSDAYTAITNYCLNTYSTNPIEMALDLMKHPSIKMHGPEHHYLVPAVLSTAFLNKTDNREKLDNLLNECQKRAKNVLGGFCGFYGACGAGVGCGIYTSLIQESGPMNKEEWGLCNLITSKSLENISKYGGPRCCKRDSFTAIDTAIDFTNKYLNVELDKTTDLKCNFNNLNKECLHTKCKFYNESILVLEEN</sequence>
<protein>
    <recommendedName>
        <fullName evidence="1">DUF5714 domain-containing protein</fullName>
    </recommendedName>
</protein>
<dbReference type="InterPro" id="IPR043768">
    <property type="entry name" value="DUF5714"/>
</dbReference>
<accession>A0A0C7G624</accession>
<reference evidence="2 3" key="1">
    <citation type="submission" date="2015-01" db="EMBL/GenBank/DDBJ databases">
        <authorList>
            <person name="Aslett A.Martin."/>
            <person name="De Silva Nishadi"/>
        </authorList>
    </citation>
    <scope>NUCLEOTIDE SEQUENCE [LARGE SCALE GENOMIC DNA]</scope>
    <source>
        <strain evidence="2 3">R28058</strain>
    </source>
</reference>
<evidence type="ECO:0000313" key="2">
    <source>
        <dbReference type="EMBL" id="CEQ03528.1"/>
    </source>
</evidence>
<dbReference type="Pfam" id="PF18978">
    <property type="entry name" value="DUF5714"/>
    <property type="match status" value="1"/>
</dbReference>
<dbReference type="OrthoDB" id="9813299at2"/>
<name>A0A0C7G624_PARSO</name>
<dbReference type="Proteomes" id="UP000049127">
    <property type="component" value="Unassembled WGS sequence"/>
</dbReference>